<dbReference type="InterPro" id="IPR001099">
    <property type="entry name" value="Chalcone/stilbene_synt_N"/>
</dbReference>
<reference evidence="7 8" key="1">
    <citation type="submission" date="2019-03" db="EMBL/GenBank/DDBJ databases">
        <authorList>
            <person name="He R.-H."/>
        </authorList>
    </citation>
    <scope>NUCLEOTIDE SEQUENCE [LARGE SCALE GENOMIC DNA]</scope>
    <source>
        <strain evidence="8">SH 714</strain>
    </source>
</reference>
<keyword evidence="3" id="KW-0012">Acyltransferase</keyword>
<dbReference type="EMBL" id="SOPW01000003">
    <property type="protein sequence ID" value="TFB24005.1"/>
    <property type="molecule type" value="Genomic_DNA"/>
</dbReference>
<keyword evidence="8" id="KW-1185">Reference proteome</keyword>
<dbReference type="AlphaFoldDB" id="A0A4Y8IXB1"/>
<accession>A0A4Y8IXB1</accession>
<dbReference type="RefSeq" id="WP_134339063.1">
    <property type="nucleotide sequence ID" value="NZ_SOPW01000003.1"/>
</dbReference>
<name>A0A4Y8IXB1_9BACI</name>
<organism evidence="7 8">
    <name type="scientific">Filobacillus milosensis</name>
    <dbReference type="NCBI Taxonomy" id="94137"/>
    <lineage>
        <taxon>Bacteria</taxon>
        <taxon>Bacillati</taxon>
        <taxon>Bacillota</taxon>
        <taxon>Bacilli</taxon>
        <taxon>Bacillales</taxon>
        <taxon>Bacillaceae</taxon>
        <taxon>Filobacillus</taxon>
    </lineage>
</organism>
<protein>
    <submittedName>
        <fullName evidence="7">Type III polyketide synthase</fullName>
    </submittedName>
</protein>
<dbReference type="GO" id="GO:0030639">
    <property type="term" value="P:polyketide biosynthetic process"/>
    <property type="evidence" value="ECO:0007669"/>
    <property type="project" value="TreeGrafter"/>
</dbReference>
<dbReference type="Pfam" id="PF00195">
    <property type="entry name" value="Chal_sti_synt_N"/>
    <property type="match status" value="1"/>
</dbReference>
<proteinExistence type="inferred from homology"/>
<dbReference type="CDD" id="cd00831">
    <property type="entry name" value="CHS_like"/>
    <property type="match status" value="1"/>
</dbReference>
<dbReference type="PANTHER" id="PTHR11877">
    <property type="entry name" value="HYDROXYMETHYLGLUTARYL-COA SYNTHASE"/>
    <property type="match status" value="1"/>
</dbReference>
<dbReference type="Pfam" id="PF02797">
    <property type="entry name" value="Chal_sti_synt_C"/>
    <property type="match status" value="1"/>
</dbReference>
<dbReference type="PIRSF" id="PIRSF000451">
    <property type="entry name" value="PKS_III"/>
    <property type="match status" value="1"/>
</dbReference>
<keyword evidence="2" id="KW-0808">Transferase</keyword>
<comment type="caution">
    <text evidence="7">The sequence shown here is derived from an EMBL/GenBank/DDBJ whole genome shotgun (WGS) entry which is preliminary data.</text>
</comment>
<dbReference type="InterPro" id="IPR016039">
    <property type="entry name" value="Thiolase-like"/>
</dbReference>
<dbReference type="OrthoDB" id="9786288at2"/>
<feature type="domain" description="Chalcone/stilbene synthase N-terminal" evidence="5">
    <location>
        <begin position="4"/>
        <end position="198"/>
    </location>
</feature>
<evidence type="ECO:0000313" key="8">
    <source>
        <dbReference type="Proteomes" id="UP000297975"/>
    </source>
</evidence>
<gene>
    <name evidence="7" type="ORF">E3U55_04110</name>
</gene>
<evidence type="ECO:0000256" key="4">
    <source>
        <dbReference type="PIRSR" id="PIRSR000451-1"/>
    </source>
</evidence>
<dbReference type="PANTHER" id="PTHR11877:SF99">
    <property type="entry name" value="1,3,6,8-TETRAHYDROXYNAPHTHALENE SYNTHASE"/>
    <property type="match status" value="1"/>
</dbReference>
<dbReference type="GO" id="GO:0016747">
    <property type="term" value="F:acyltransferase activity, transferring groups other than amino-acyl groups"/>
    <property type="evidence" value="ECO:0007669"/>
    <property type="project" value="InterPro"/>
</dbReference>
<dbReference type="Proteomes" id="UP000297975">
    <property type="component" value="Unassembled WGS sequence"/>
</dbReference>
<evidence type="ECO:0000256" key="1">
    <source>
        <dbReference type="ARBA" id="ARBA00005531"/>
    </source>
</evidence>
<evidence type="ECO:0000259" key="6">
    <source>
        <dbReference type="Pfam" id="PF02797"/>
    </source>
</evidence>
<evidence type="ECO:0000256" key="2">
    <source>
        <dbReference type="ARBA" id="ARBA00022679"/>
    </source>
</evidence>
<sequence>MTAIYSIGTAVPEHQLKQQKAKELIEGLIDDRKLSRYLAVFDNANIDQRYFVAEPAWFLSEHGLAERNNLFFSKGIQLAINAINDCLKNCDIHLDEIDAVISVSSTAILTPPIEVHLLNRLPFRKDIKRYPFFGLGCAGGGIALSRAHDYLQSNPDQAVMIINLELASVAFHHDQLDSQNIVGAALFGDGASCTVLLGKDHQKLNSSNKHLHIVSTSSRILDDSIDVMGWNVKDDGFHVIFATVIPKIVKTFWRAHLNDFINNIGINFSEIENVLAHPGGRKVLEEIEALMEEHQSLKFSKYILKTYGNMSSPTILFVIKEALKDEGVFNQKYHLASALGPGFASEILLMEWK</sequence>
<feature type="active site" description="Acyl-thioester intermediate" evidence="4">
    <location>
        <position position="137"/>
    </location>
</feature>
<comment type="similarity">
    <text evidence="1">Belongs to the thiolase-like superfamily. Chalcone/stilbene synthases family.</text>
</comment>
<evidence type="ECO:0000256" key="3">
    <source>
        <dbReference type="ARBA" id="ARBA00023315"/>
    </source>
</evidence>
<evidence type="ECO:0000259" key="5">
    <source>
        <dbReference type="Pfam" id="PF00195"/>
    </source>
</evidence>
<dbReference type="SUPFAM" id="SSF53901">
    <property type="entry name" value="Thiolase-like"/>
    <property type="match status" value="2"/>
</dbReference>
<dbReference type="Gene3D" id="3.40.47.10">
    <property type="match status" value="2"/>
</dbReference>
<dbReference type="InterPro" id="IPR012328">
    <property type="entry name" value="Chalcone/stilbene_synt_C"/>
</dbReference>
<evidence type="ECO:0000313" key="7">
    <source>
        <dbReference type="EMBL" id="TFB24005.1"/>
    </source>
</evidence>
<feature type="domain" description="Chalcone/stilbene synthase C-terminal" evidence="6">
    <location>
        <begin position="213"/>
        <end position="350"/>
    </location>
</feature>
<dbReference type="InterPro" id="IPR011141">
    <property type="entry name" value="Polyketide_synthase_type-III"/>
</dbReference>